<name>A0A7J7V3H9_MYOMY</name>
<comment type="caution">
    <text evidence="1">The sequence shown here is derived from an EMBL/GenBank/DDBJ whole genome shotgun (WGS) entry which is preliminary data.</text>
</comment>
<dbReference type="EMBL" id="JABWUV010000011">
    <property type="protein sequence ID" value="KAF6319689.1"/>
    <property type="molecule type" value="Genomic_DNA"/>
</dbReference>
<proteinExistence type="predicted"/>
<dbReference type="AlphaFoldDB" id="A0A7J7V3H9"/>
<reference evidence="1 2" key="1">
    <citation type="journal article" date="2020" name="Nature">
        <title>Six reference-quality genomes reveal evolution of bat adaptations.</title>
        <authorList>
            <person name="Jebb D."/>
            <person name="Huang Z."/>
            <person name="Pippel M."/>
            <person name="Hughes G.M."/>
            <person name="Lavrichenko K."/>
            <person name="Devanna P."/>
            <person name="Winkler S."/>
            <person name="Jermiin L.S."/>
            <person name="Skirmuntt E.C."/>
            <person name="Katzourakis A."/>
            <person name="Burkitt-Gray L."/>
            <person name="Ray D.A."/>
            <person name="Sullivan K.A.M."/>
            <person name="Roscito J.G."/>
            <person name="Kirilenko B.M."/>
            <person name="Davalos L.M."/>
            <person name="Corthals A.P."/>
            <person name="Power M.L."/>
            <person name="Jones G."/>
            <person name="Ransome R.D."/>
            <person name="Dechmann D.K.N."/>
            <person name="Locatelli A.G."/>
            <person name="Puechmaille S.J."/>
            <person name="Fedrigo O."/>
            <person name="Jarvis E.D."/>
            <person name="Hiller M."/>
            <person name="Vernes S.C."/>
            <person name="Myers E.W."/>
            <person name="Teeling E.C."/>
        </authorList>
    </citation>
    <scope>NUCLEOTIDE SEQUENCE [LARGE SCALE GENOMIC DNA]</scope>
    <source>
        <strain evidence="1">MMyoMyo1</strain>
        <tissue evidence="1">Flight muscle</tissue>
    </source>
</reference>
<evidence type="ECO:0000313" key="2">
    <source>
        <dbReference type="Proteomes" id="UP000527355"/>
    </source>
</evidence>
<accession>A0A7J7V3H9</accession>
<protein>
    <submittedName>
        <fullName evidence="1">Uncharacterized protein</fullName>
    </submittedName>
</protein>
<sequence>MPSQHCRCMRRENVFPSFTKVSLLGEPSEVGLRHPNLCKVGLPGALHTRSRTHPPTSPARRIPPPLWPGLCSATRTCKIVLSFLKDLVTPMDQGPTVLLPKKFVSMETQAPFTLVPSPSQILLRPRPAQQRC</sequence>
<dbReference type="Proteomes" id="UP000527355">
    <property type="component" value="Unassembled WGS sequence"/>
</dbReference>
<evidence type="ECO:0000313" key="1">
    <source>
        <dbReference type="EMBL" id="KAF6319689.1"/>
    </source>
</evidence>
<keyword evidence="2" id="KW-1185">Reference proteome</keyword>
<gene>
    <name evidence="1" type="ORF">mMyoMyo1_008428</name>
</gene>
<organism evidence="1 2">
    <name type="scientific">Myotis myotis</name>
    <name type="common">Greater mouse-eared bat</name>
    <name type="synonym">Vespertilio myotis</name>
    <dbReference type="NCBI Taxonomy" id="51298"/>
    <lineage>
        <taxon>Eukaryota</taxon>
        <taxon>Metazoa</taxon>
        <taxon>Chordata</taxon>
        <taxon>Craniata</taxon>
        <taxon>Vertebrata</taxon>
        <taxon>Euteleostomi</taxon>
        <taxon>Mammalia</taxon>
        <taxon>Eutheria</taxon>
        <taxon>Laurasiatheria</taxon>
        <taxon>Chiroptera</taxon>
        <taxon>Yangochiroptera</taxon>
        <taxon>Vespertilionidae</taxon>
        <taxon>Myotis</taxon>
    </lineage>
</organism>